<feature type="compositionally biased region" description="Basic and acidic residues" evidence="2">
    <location>
        <begin position="310"/>
        <end position="324"/>
    </location>
</feature>
<feature type="compositionally biased region" description="Basic and acidic residues" evidence="2">
    <location>
        <begin position="268"/>
        <end position="280"/>
    </location>
</feature>
<reference evidence="3 4" key="1">
    <citation type="submission" date="2021-04" db="EMBL/GenBank/DDBJ databases">
        <authorList>
            <person name="De Guttry C."/>
            <person name="Zahm M."/>
            <person name="Klopp C."/>
            <person name="Cabau C."/>
            <person name="Louis A."/>
            <person name="Berthelot C."/>
            <person name="Parey E."/>
            <person name="Roest Crollius H."/>
            <person name="Montfort J."/>
            <person name="Robinson-Rechavi M."/>
            <person name="Bucao C."/>
            <person name="Bouchez O."/>
            <person name="Gislard M."/>
            <person name="Lluch J."/>
            <person name="Milhes M."/>
            <person name="Lampietro C."/>
            <person name="Lopez Roques C."/>
            <person name="Donnadieu C."/>
            <person name="Braasch I."/>
            <person name="Desvignes T."/>
            <person name="Postlethwait J."/>
            <person name="Bobe J."/>
            <person name="Wedekind C."/>
            <person name="Guiguen Y."/>
        </authorList>
    </citation>
    <scope>NUCLEOTIDE SEQUENCE [LARGE SCALE GENOMIC DNA]</scope>
    <source>
        <strain evidence="3">Cs_M1</strain>
        <tissue evidence="3">Blood</tissue>
    </source>
</reference>
<dbReference type="EMBL" id="JAGTTL010000016">
    <property type="protein sequence ID" value="KAK6311152.1"/>
    <property type="molecule type" value="Genomic_DNA"/>
</dbReference>
<keyword evidence="4" id="KW-1185">Reference proteome</keyword>
<dbReference type="PANTHER" id="PTHR15917">
    <property type="match status" value="1"/>
</dbReference>
<accession>A0AAN8R3C5</accession>
<feature type="compositionally biased region" description="Basic and acidic residues" evidence="2">
    <location>
        <begin position="360"/>
        <end position="375"/>
    </location>
</feature>
<dbReference type="PANTHER" id="PTHR15917:SF0">
    <property type="entry name" value="PROTEIN LARGEN"/>
    <property type="match status" value="1"/>
</dbReference>
<feature type="region of interest" description="Disordered" evidence="2">
    <location>
        <begin position="248"/>
        <end position="392"/>
    </location>
</feature>
<sequence>MAPQRRPVFTGQGEHVQPQPDQFSPCQTWDYNPAQWSWPVEPSGPGLRHYSPVREQCGCVGRGGGDAVGTATGTHPFNSSRHASALSLPPDPDPAHIQTDRQTSYNYNPEGHRQASYGSEEQIWGQPKHRQASCSYSLKDQPKHRPERQASYGPQELLRQASYGYSPEEQIWDQSKHRQANYSYSPEDKPIHGQTSYGPEEQIWDQSKHRQASYSYSPEEQVWRCTAGGEHDHLDRCVPLEQGDLHSHMPNGCCGGGGPSPRPVSSRGRGDRANLQERSTRLKAGGVGGGAERDGCNGQHVPAGSSSEGSVREKQGSVREKQGSVRENQSLVWENQGSLREKEGSVREKEGSVRENQNSIREKEASVREKERAVRENQGSTQEKKGSLREKQGSLWENQGSIREKEGSVWAKKGSVRENQGSIREKEGLVRTKEGSVCEQIRQVVSDLEGVLGGLKQVHVEMKEVVQQIDCLTANIDLGEEEGSCNKDCKGALMFNQGYQRPQYRDMERTVNNKTTRVQVHNHWTNTGGLVHNHKTPGDHGPQRRDMDHTVIIHDPPSDPRGVPGVLVYNQKTNGDQGVPLLYRRPDHTVTIRTTSPSPVLTASVIQTNRVWVTALSPMGSKDPKQDRRGFNGHLPLPGPGRGLNPPNPTRARNYPLPTHTLMDSPV</sequence>
<protein>
    <submittedName>
        <fullName evidence="3">Uncharacterized protein</fullName>
    </submittedName>
</protein>
<comment type="caution">
    <text evidence="3">The sequence shown here is derived from an EMBL/GenBank/DDBJ whole genome shotgun (WGS) entry which is preliminary data.</text>
</comment>
<evidence type="ECO:0000256" key="1">
    <source>
        <dbReference type="ARBA" id="ARBA00023054"/>
    </source>
</evidence>
<dbReference type="AlphaFoldDB" id="A0AAN8R3C5"/>
<name>A0AAN8R3C5_9TELE</name>
<dbReference type="GO" id="GO:0045793">
    <property type="term" value="P:positive regulation of cell size"/>
    <property type="evidence" value="ECO:0007669"/>
    <property type="project" value="TreeGrafter"/>
</dbReference>
<feature type="region of interest" description="Disordered" evidence="2">
    <location>
        <begin position="1"/>
        <end position="25"/>
    </location>
</feature>
<dbReference type="GO" id="GO:0045727">
    <property type="term" value="P:positive regulation of translation"/>
    <property type="evidence" value="ECO:0007669"/>
    <property type="project" value="TreeGrafter"/>
</dbReference>
<keyword evidence="1" id="KW-0175">Coiled coil</keyword>
<dbReference type="InterPro" id="IPR027997">
    <property type="entry name" value="Largen/INSYN1"/>
</dbReference>
<feature type="compositionally biased region" description="Basic and acidic residues" evidence="2">
    <location>
        <begin position="339"/>
        <end position="353"/>
    </location>
</feature>
<evidence type="ECO:0000313" key="3">
    <source>
        <dbReference type="EMBL" id="KAK6311152.1"/>
    </source>
</evidence>
<dbReference type="Proteomes" id="UP001356427">
    <property type="component" value="Unassembled WGS sequence"/>
</dbReference>
<gene>
    <name evidence="3" type="ORF">J4Q44_G00192070</name>
</gene>
<feature type="region of interest" description="Disordered" evidence="2">
    <location>
        <begin position="618"/>
        <end position="667"/>
    </location>
</feature>
<evidence type="ECO:0000256" key="2">
    <source>
        <dbReference type="SAM" id="MobiDB-lite"/>
    </source>
</evidence>
<feature type="compositionally biased region" description="Polar residues" evidence="2">
    <location>
        <begin position="325"/>
        <end position="338"/>
    </location>
</feature>
<organism evidence="3 4">
    <name type="scientific">Coregonus suidteri</name>
    <dbReference type="NCBI Taxonomy" id="861788"/>
    <lineage>
        <taxon>Eukaryota</taxon>
        <taxon>Metazoa</taxon>
        <taxon>Chordata</taxon>
        <taxon>Craniata</taxon>
        <taxon>Vertebrata</taxon>
        <taxon>Euteleostomi</taxon>
        <taxon>Actinopterygii</taxon>
        <taxon>Neopterygii</taxon>
        <taxon>Teleostei</taxon>
        <taxon>Protacanthopterygii</taxon>
        <taxon>Salmoniformes</taxon>
        <taxon>Salmonidae</taxon>
        <taxon>Coregoninae</taxon>
        <taxon>Coregonus</taxon>
    </lineage>
</organism>
<feature type="compositionally biased region" description="Basic and acidic residues" evidence="2">
    <location>
        <begin position="382"/>
        <end position="392"/>
    </location>
</feature>
<evidence type="ECO:0000313" key="4">
    <source>
        <dbReference type="Proteomes" id="UP001356427"/>
    </source>
</evidence>
<feature type="region of interest" description="Disordered" evidence="2">
    <location>
        <begin position="62"/>
        <end position="212"/>
    </location>
</feature>
<proteinExistence type="predicted"/>